<protein>
    <submittedName>
        <fullName evidence="1">Uncharacterized protein</fullName>
    </submittedName>
</protein>
<sequence>MHKIIKVSKDVKPIHISLRKTFDLVIGETYYVCFGNNKVRKCILEGISYRDDKPFQVSVAVQMTTNIGGVHCLFLNEIGRTPEEAVINTVSS</sequence>
<evidence type="ECO:0000313" key="1">
    <source>
        <dbReference type="EMBL" id="QQT98977.1"/>
    </source>
</evidence>
<dbReference type="OrthoDB" id="1496240at2"/>
<dbReference type="RefSeq" id="WP_002986465.1">
    <property type="nucleotide sequence ID" value="NZ_CP068108.1"/>
</dbReference>
<dbReference type="AlphaFoldDB" id="A0A9Q6Z786"/>
<gene>
    <name evidence="1" type="ORF">I6I88_12225</name>
</gene>
<dbReference type="Proteomes" id="UP000596202">
    <property type="component" value="Chromosome"/>
</dbReference>
<organism evidence="1 2">
    <name type="scientific">Myroides odoratus</name>
    <name type="common">Flavobacterium odoratum</name>
    <dbReference type="NCBI Taxonomy" id="256"/>
    <lineage>
        <taxon>Bacteria</taxon>
        <taxon>Pseudomonadati</taxon>
        <taxon>Bacteroidota</taxon>
        <taxon>Flavobacteriia</taxon>
        <taxon>Flavobacteriales</taxon>
        <taxon>Flavobacteriaceae</taxon>
        <taxon>Myroides</taxon>
    </lineage>
</organism>
<evidence type="ECO:0000313" key="2">
    <source>
        <dbReference type="Proteomes" id="UP000596202"/>
    </source>
</evidence>
<name>A0A9Q6Z786_MYROD</name>
<proteinExistence type="predicted"/>
<dbReference type="GeneID" id="93528431"/>
<dbReference type="EMBL" id="CP068108">
    <property type="protein sequence ID" value="QQT98977.1"/>
    <property type="molecule type" value="Genomic_DNA"/>
</dbReference>
<reference evidence="1 2" key="1">
    <citation type="submission" date="2021-01" db="EMBL/GenBank/DDBJ databases">
        <title>FDA dAtabase for Regulatory Grade micrObial Sequences (FDA-ARGOS): Supporting development and validation of Infectious Disease Dx tests.</title>
        <authorList>
            <person name="Sproer C."/>
            <person name="Gronow S."/>
            <person name="Severitt S."/>
            <person name="Schroder I."/>
            <person name="Tallon L."/>
            <person name="Sadzewicz L."/>
            <person name="Zhao X."/>
            <person name="Boylan J."/>
            <person name="Ott S."/>
            <person name="Bowen H."/>
            <person name="Vavikolanu K."/>
            <person name="Mehta A."/>
            <person name="Aluvathingal J."/>
            <person name="Nadendla S."/>
            <person name="Lowell S."/>
            <person name="Myers T."/>
            <person name="Yan Y."/>
            <person name="Sichtig H."/>
        </authorList>
    </citation>
    <scope>NUCLEOTIDE SEQUENCE [LARGE SCALE GENOMIC DNA]</scope>
    <source>
        <strain evidence="1 2">FDAARGOS_1131</strain>
    </source>
</reference>
<accession>A0A9Q6Z786</accession>